<feature type="domain" description="NADP-dependent oxidoreductase" evidence="2">
    <location>
        <begin position="14"/>
        <end position="328"/>
    </location>
</feature>
<dbReference type="InterPro" id="IPR023210">
    <property type="entry name" value="NADP_OxRdtase_dom"/>
</dbReference>
<sequence>MMAMKGPKEFSVPRLGTGTWAWGNKVVWGYDISMDAELGRAYEAARRLTACDQASNGAGALFDTGDSYGTGRLSGRSEVLLGEFGERHRSEDDDGEGEEALLATKLATYPWRVTRRSMVSACEASLRRLKVDKVGLAQIHWPASNYNPLQEQALWRGLGDIYDGGLARAVGVSNYGPKQLKKIHAYLAGRGVPLATCQVQLSLLSYGPMQKELVAVCADLGVTLIAYSPLALGLLTGKYGEGGAKAPTAIRSLAFRKAAPKCGPLLRELERVGEECGGLTQGQVALAWCVAKGTVPIPGAKTAAQVEQNFGALGADLTASQCAALERAAEESGARVQQNIFQTE</sequence>
<proteinExistence type="predicted"/>
<dbReference type="InterPro" id="IPR036812">
    <property type="entry name" value="NAD(P)_OxRdtase_dom_sf"/>
</dbReference>
<accession>A0A7S3CA07</accession>
<dbReference type="InterPro" id="IPR020471">
    <property type="entry name" value="AKR"/>
</dbReference>
<dbReference type="CDD" id="cd19093">
    <property type="entry name" value="AKR_AtPLR-like"/>
    <property type="match status" value="1"/>
</dbReference>
<dbReference type="PRINTS" id="PR00069">
    <property type="entry name" value="ALDKETRDTASE"/>
</dbReference>
<dbReference type="Gene3D" id="3.20.20.100">
    <property type="entry name" value="NADP-dependent oxidoreductase domain"/>
    <property type="match status" value="1"/>
</dbReference>
<dbReference type="PROSITE" id="PS00062">
    <property type="entry name" value="ALDOKETO_REDUCTASE_2"/>
    <property type="match status" value="1"/>
</dbReference>
<dbReference type="GO" id="GO:0016491">
    <property type="term" value="F:oxidoreductase activity"/>
    <property type="evidence" value="ECO:0007669"/>
    <property type="project" value="UniProtKB-KW"/>
</dbReference>
<dbReference type="PANTHER" id="PTHR43625">
    <property type="entry name" value="AFLATOXIN B1 ALDEHYDE REDUCTASE"/>
    <property type="match status" value="1"/>
</dbReference>
<gene>
    <name evidence="3" type="ORF">CROS1456_LOCUS1807</name>
</gene>
<dbReference type="EMBL" id="HBHZ01002334">
    <property type="protein sequence ID" value="CAE0188736.1"/>
    <property type="molecule type" value="Transcribed_RNA"/>
</dbReference>
<dbReference type="InterPro" id="IPR050791">
    <property type="entry name" value="Aldo-Keto_reductase"/>
</dbReference>
<dbReference type="GO" id="GO:0005737">
    <property type="term" value="C:cytoplasm"/>
    <property type="evidence" value="ECO:0007669"/>
    <property type="project" value="TreeGrafter"/>
</dbReference>
<dbReference type="PANTHER" id="PTHR43625:SF5">
    <property type="entry name" value="PYRIDOXAL REDUCTASE, CHLOROPLASTIC"/>
    <property type="match status" value="1"/>
</dbReference>
<protein>
    <recommendedName>
        <fullName evidence="2">NADP-dependent oxidoreductase domain-containing protein</fullName>
    </recommendedName>
</protein>
<keyword evidence="1" id="KW-0560">Oxidoreductase</keyword>
<dbReference type="AlphaFoldDB" id="A0A7S3CA07"/>
<organism evidence="3">
    <name type="scientific">Chloropicon roscoffensis</name>
    <dbReference type="NCBI Taxonomy" id="1461544"/>
    <lineage>
        <taxon>Eukaryota</taxon>
        <taxon>Viridiplantae</taxon>
        <taxon>Chlorophyta</taxon>
        <taxon>Chloropicophyceae</taxon>
        <taxon>Chloropicales</taxon>
        <taxon>Chloropicaceae</taxon>
        <taxon>Chloropicon</taxon>
    </lineage>
</organism>
<dbReference type="Pfam" id="PF00248">
    <property type="entry name" value="Aldo_ket_red"/>
    <property type="match status" value="1"/>
</dbReference>
<reference evidence="3" key="1">
    <citation type="submission" date="2021-01" db="EMBL/GenBank/DDBJ databases">
        <authorList>
            <person name="Corre E."/>
            <person name="Pelletier E."/>
            <person name="Niang G."/>
            <person name="Scheremetjew M."/>
            <person name="Finn R."/>
            <person name="Kale V."/>
            <person name="Holt S."/>
            <person name="Cochrane G."/>
            <person name="Meng A."/>
            <person name="Brown T."/>
            <person name="Cohen L."/>
        </authorList>
    </citation>
    <scope>NUCLEOTIDE SEQUENCE</scope>
    <source>
        <strain evidence="3">RCC1871</strain>
    </source>
</reference>
<dbReference type="InterPro" id="IPR018170">
    <property type="entry name" value="Aldo/ket_reductase_CS"/>
</dbReference>
<dbReference type="SUPFAM" id="SSF51430">
    <property type="entry name" value="NAD(P)-linked oxidoreductase"/>
    <property type="match status" value="1"/>
</dbReference>
<evidence type="ECO:0000313" key="3">
    <source>
        <dbReference type="EMBL" id="CAE0188736.1"/>
    </source>
</evidence>
<name>A0A7S3CA07_9CHLO</name>
<evidence type="ECO:0000259" key="2">
    <source>
        <dbReference type="Pfam" id="PF00248"/>
    </source>
</evidence>
<evidence type="ECO:0000256" key="1">
    <source>
        <dbReference type="ARBA" id="ARBA00023002"/>
    </source>
</evidence>